<dbReference type="STRING" id="1797785.A3B45_04080"/>
<comment type="caution">
    <text evidence="1">The sequence shown here is derived from an EMBL/GenBank/DDBJ whole genome shotgun (WGS) entry which is preliminary data.</text>
</comment>
<reference evidence="1 2" key="1">
    <citation type="journal article" date="2016" name="Nat. Commun.">
        <title>Thousands of microbial genomes shed light on interconnected biogeochemical processes in an aquifer system.</title>
        <authorList>
            <person name="Anantharaman K."/>
            <person name="Brown C.T."/>
            <person name="Hug L.A."/>
            <person name="Sharon I."/>
            <person name="Castelle C.J."/>
            <person name="Probst A.J."/>
            <person name="Thomas B.C."/>
            <person name="Singh A."/>
            <person name="Wilkins M.J."/>
            <person name="Karaoz U."/>
            <person name="Brodie E.L."/>
            <person name="Williams K.H."/>
            <person name="Hubbard S.S."/>
            <person name="Banfield J.F."/>
        </authorList>
    </citation>
    <scope>NUCLEOTIDE SEQUENCE [LARGE SCALE GENOMIC DNA]</scope>
</reference>
<organism evidence="1 2">
    <name type="scientific">Candidatus Daviesbacteria bacterium RIFCSPLOWO2_01_FULL_39_12</name>
    <dbReference type="NCBI Taxonomy" id="1797785"/>
    <lineage>
        <taxon>Bacteria</taxon>
        <taxon>Candidatus Daviesiibacteriota</taxon>
    </lineage>
</organism>
<evidence type="ECO:0000313" key="2">
    <source>
        <dbReference type="Proteomes" id="UP000178565"/>
    </source>
</evidence>
<proteinExistence type="predicted"/>
<dbReference type="EMBL" id="MFDM01000013">
    <property type="protein sequence ID" value="OGE43756.1"/>
    <property type="molecule type" value="Genomic_DNA"/>
</dbReference>
<protein>
    <submittedName>
        <fullName evidence="1">Uncharacterized protein</fullName>
    </submittedName>
</protein>
<dbReference type="Proteomes" id="UP000178565">
    <property type="component" value="Unassembled WGS sequence"/>
</dbReference>
<dbReference type="AlphaFoldDB" id="A0A1F5KS59"/>
<name>A0A1F5KS59_9BACT</name>
<evidence type="ECO:0000313" key="1">
    <source>
        <dbReference type="EMBL" id="OGE43756.1"/>
    </source>
</evidence>
<gene>
    <name evidence="1" type="ORF">A3B45_04080</name>
</gene>
<accession>A0A1F5KS59</accession>
<sequence length="115" mass="13121">MEYLSILPATALGYYTFKYATLPTSKLRQKMPNLQIKRLQFFPVIRFQVFGRVIHLHHWFNFSVLLTYAAFANAGILDFTVTKGLMLGGIIQGLTLPRGHMRVISCKCSYCTSLN</sequence>